<feature type="transmembrane region" description="Helical" evidence="9">
    <location>
        <begin position="123"/>
        <end position="145"/>
    </location>
</feature>
<evidence type="ECO:0000256" key="8">
    <source>
        <dbReference type="ARBA" id="ARBA00038436"/>
    </source>
</evidence>
<proteinExistence type="inferred from homology"/>
<evidence type="ECO:0000256" key="7">
    <source>
        <dbReference type="ARBA" id="ARBA00023136"/>
    </source>
</evidence>
<dbReference type="Proteomes" id="UP001651880">
    <property type="component" value="Unassembled WGS sequence"/>
</dbReference>
<reference evidence="11 12" key="1">
    <citation type="submission" date="2021-10" db="EMBL/GenBank/DDBJ databases">
        <title>Lutispora strain m25 sp. nov., a thermophilic, non-spore-forming bacterium isolated from a lab-scale methanogenic bioreactor digesting anaerobic sludge.</title>
        <authorList>
            <person name="El Houari A."/>
            <person name="Mcdonald J."/>
        </authorList>
    </citation>
    <scope>NUCLEOTIDE SEQUENCE [LARGE SCALE GENOMIC DNA]</scope>
    <source>
        <strain evidence="12">m25</strain>
    </source>
</reference>
<evidence type="ECO:0000256" key="9">
    <source>
        <dbReference type="SAM" id="Phobius"/>
    </source>
</evidence>
<feature type="transmembrane region" description="Helical" evidence="9">
    <location>
        <begin position="12"/>
        <end position="35"/>
    </location>
</feature>
<evidence type="ECO:0000256" key="5">
    <source>
        <dbReference type="ARBA" id="ARBA00022692"/>
    </source>
</evidence>
<feature type="domain" description="Tripartite ATP-independent periplasmic transporters DctQ component" evidence="10">
    <location>
        <begin position="23"/>
        <end position="153"/>
    </location>
</feature>
<comment type="similarity">
    <text evidence="8">Belongs to the TRAP transporter small permease family.</text>
</comment>
<protein>
    <submittedName>
        <fullName evidence="11">TRAP transporter small permease</fullName>
    </submittedName>
</protein>
<dbReference type="Pfam" id="PF04290">
    <property type="entry name" value="DctQ"/>
    <property type="match status" value="1"/>
</dbReference>
<keyword evidence="2" id="KW-0813">Transport</keyword>
<name>A0ABT1NKL9_9FIRM</name>
<evidence type="ECO:0000256" key="1">
    <source>
        <dbReference type="ARBA" id="ARBA00004429"/>
    </source>
</evidence>
<keyword evidence="3" id="KW-1003">Cell membrane</keyword>
<accession>A0ABT1NKL9</accession>
<keyword evidence="5 9" id="KW-0812">Transmembrane</keyword>
<evidence type="ECO:0000259" key="10">
    <source>
        <dbReference type="Pfam" id="PF04290"/>
    </source>
</evidence>
<dbReference type="PANTHER" id="PTHR35011">
    <property type="entry name" value="2,3-DIKETO-L-GULONATE TRAP TRANSPORTER SMALL PERMEASE PROTEIN YIAM"/>
    <property type="match status" value="1"/>
</dbReference>
<comment type="subcellular location">
    <subcellularLocation>
        <location evidence="1">Cell inner membrane</location>
        <topology evidence="1">Multi-pass membrane protein</topology>
    </subcellularLocation>
</comment>
<evidence type="ECO:0000256" key="2">
    <source>
        <dbReference type="ARBA" id="ARBA00022448"/>
    </source>
</evidence>
<dbReference type="RefSeq" id="WP_255228196.1">
    <property type="nucleotide sequence ID" value="NZ_JAJEKE010000014.1"/>
</dbReference>
<evidence type="ECO:0000256" key="6">
    <source>
        <dbReference type="ARBA" id="ARBA00022989"/>
    </source>
</evidence>
<feature type="transmembrane region" description="Helical" evidence="9">
    <location>
        <begin position="85"/>
        <end position="103"/>
    </location>
</feature>
<dbReference type="InterPro" id="IPR055348">
    <property type="entry name" value="DctQ"/>
</dbReference>
<evidence type="ECO:0000313" key="11">
    <source>
        <dbReference type="EMBL" id="MCQ1530673.1"/>
    </source>
</evidence>
<keyword evidence="6 9" id="KW-1133">Transmembrane helix</keyword>
<evidence type="ECO:0000256" key="3">
    <source>
        <dbReference type="ARBA" id="ARBA00022475"/>
    </source>
</evidence>
<keyword evidence="4" id="KW-0997">Cell inner membrane</keyword>
<sequence>MEKFFKLYDSWIEKAIAVLMGFLIISLFAQVISRYAFNFPIMWTDEIGRYTFIWIVYLGSAAAFKNKSHLIVDVFTPKMPHKLQIRLNRFFHAVIILFLFLVFKYGLQYTINNMGNPAYSTNVISLGIAYASVPVGALLMIINILRAISEDMKTEGKE</sequence>
<evidence type="ECO:0000256" key="4">
    <source>
        <dbReference type="ARBA" id="ARBA00022519"/>
    </source>
</evidence>
<dbReference type="InterPro" id="IPR007387">
    <property type="entry name" value="TRAP_DctQ"/>
</dbReference>
<dbReference type="PANTHER" id="PTHR35011:SF2">
    <property type="entry name" value="2,3-DIKETO-L-GULONATE TRAP TRANSPORTER SMALL PERMEASE PROTEIN YIAM"/>
    <property type="match status" value="1"/>
</dbReference>
<organism evidence="11 12">
    <name type="scientific">Lutispora saccharofermentans</name>
    <dbReference type="NCBI Taxonomy" id="3024236"/>
    <lineage>
        <taxon>Bacteria</taxon>
        <taxon>Bacillati</taxon>
        <taxon>Bacillota</taxon>
        <taxon>Clostridia</taxon>
        <taxon>Lutisporales</taxon>
        <taxon>Lutisporaceae</taxon>
        <taxon>Lutispora</taxon>
    </lineage>
</organism>
<comment type="caution">
    <text evidence="11">The sequence shown here is derived from an EMBL/GenBank/DDBJ whole genome shotgun (WGS) entry which is preliminary data.</text>
</comment>
<keyword evidence="7 9" id="KW-0472">Membrane</keyword>
<keyword evidence="12" id="KW-1185">Reference proteome</keyword>
<gene>
    <name evidence="11" type="ORF">LJD61_14115</name>
</gene>
<evidence type="ECO:0000313" key="12">
    <source>
        <dbReference type="Proteomes" id="UP001651880"/>
    </source>
</evidence>
<dbReference type="EMBL" id="JAJEKE010000014">
    <property type="protein sequence ID" value="MCQ1530673.1"/>
    <property type="molecule type" value="Genomic_DNA"/>
</dbReference>